<dbReference type="AlphaFoldDB" id="G7IA97"/>
<reference evidence="5 7" key="2">
    <citation type="journal article" date="2014" name="BMC Genomics">
        <title>An improved genome release (version Mt4.0) for the model legume Medicago truncatula.</title>
        <authorList>
            <person name="Tang H."/>
            <person name="Krishnakumar V."/>
            <person name="Bidwell S."/>
            <person name="Rosen B."/>
            <person name="Chan A."/>
            <person name="Zhou S."/>
            <person name="Gentzbittel L."/>
            <person name="Childs K.L."/>
            <person name="Yandell M."/>
            <person name="Gundlach H."/>
            <person name="Mayer K.F."/>
            <person name="Schwartz D.C."/>
            <person name="Town C.D."/>
        </authorList>
    </citation>
    <scope>GENOME REANNOTATION</scope>
    <source>
        <strain evidence="6 7">cv. Jemalong A17</strain>
    </source>
</reference>
<evidence type="ECO:0000259" key="3">
    <source>
        <dbReference type="Pfam" id="PF23282"/>
    </source>
</evidence>
<dbReference type="Gene3D" id="1.10.8.430">
    <property type="entry name" value="Helical domain of apoptotic protease-activating factors"/>
    <property type="match status" value="1"/>
</dbReference>
<dbReference type="InterPro" id="IPR001611">
    <property type="entry name" value="Leu-rich_rpt"/>
</dbReference>
<feature type="domain" description="Disease resistance protein Roq1-like winged-helix" evidence="3">
    <location>
        <begin position="58"/>
        <end position="135"/>
    </location>
</feature>
<dbReference type="SUPFAM" id="SSF46785">
    <property type="entry name" value="Winged helix' DNA-binding domain"/>
    <property type="match status" value="1"/>
</dbReference>
<reference evidence="6" key="3">
    <citation type="submission" date="2015-04" db="UniProtKB">
        <authorList>
            <consortium name="EnsemblPlants"/>
        </authorList>
    </citation>
    <scope>IDENTIFICATION</scope>
    <source>
        <strain evidence="6">cv. Jemalong A17</strain>
    </source>
</reference>
<dbReference type="Gene3D" id="3.80.10.10">
    <property type="entry name" value="Ribonuclease Inhibitor"/>
    <property type="match status" value="2"/>
</dbReference>
<evidence type="ECO:0000256" key="1">
    <source>
        <dbReference type="ARBA" id="ARBA00022737"/>
    </source>
</evidence>
<evidence type="ECO:0000313" key="6">
    <source>
        <dbReference type="EnsemblPlants" id="AES60714"/>
    </source>
</evidence>
<dbReference type="InterPro" id="IPR042197">
    <property type="entry name" value="Apaf_helical"/>
</dbReference>
<dbReference type="Pfam" id="PF23286">
    <property type="entry name" value="LRR_13"/>
    <property type="match status" value="1"/>
</dbReference>
<dbReference type="EMBL" id="CM001217">
    <property type="protein sequence ID" value="AES60714.2"/>
    <property type="molecule type" value="Genomic_DNA"/>
</dbReference>
<dbReference type="GO" id="GO:0006952">
    <property type="term" value="P:defense response"/>
    <property type="evidence" value="ECO:0007669"/>
    <property type="project" value="InterPro"/>
</dbReference>
<dbReference type="InterPro" id="IPR044974">
    <property type="entry name" value="Disease_R_plants"/>
</dbReference>
<dbReference type="PaxDb" id="3880-AES60714"/>
<dbReference type="SUPFAM" id="SSF52058">
    <property type="entry name" value="L domain-like"/>
    <property type="match status" value="1"/>
</dbReference>
<gene>
    <name evidence="5" type="ordered locus">MTR_1g063970</name>
</gene>
<keyword evidence="7" id="KW-1185">Reference proteome</keyword>
<dbReference type="InterPro" id="IPR058546">
    <property type="entry name" value="RPS4B/Roq1-like_LRR"/>
</dbReference>
<keyword evidence="1" id="KW-0677">Repeat</keyword>
<dbReference type="InterPro" id="IPR058192">
    <property type="entry name" value="WHD_ROQ1-like"/>
</dbReference>
<accession>A0A0C3UNM7</accession>
<reference evidence="5 7" key="1">
    <citation type="journal article" date="2011" name="Nature">
        <title>The Medicago genome provides insight into the evolution of rhizobial symbioses.</title>
        <authorList>
            <person name="Young N.D."/>
            <person name="Debelle F."/>
            <person name="Oldroyd G.E."/>
            <person name="Geurts R."/>
            <person name="Cannon S.B."/>
            <person name="Udvardi M.K."/>
            <person name="Benedito V.A."/>
            <person name="Mayer K.F."/>
            <person name="Gouzy J."/>
            <person name="Schoof H."/>
            <person name="Van de Peer Y."/>
            <person name="Proost S."/>
            <person name="Cook D.R."/>
            <person name="Meyers B.C."/>
            <person name="Spannagl M."/>
            <person name="Cheung F."/>
            <person name="De Mita S."/>
            <person name="Krishnakumar V."/>
            <person name="Gundlach H."/>
            <person name="Zhou S."/>
            <person name="Mudge J."/>
            <person name="Bharti A.K."/>
            <person name="Murray J.D."/>
            <person name="Naoumkina M.A."/>
            <person name="Rosen B."/>
            <person name="Silverstein K.A."/>
            <person name="Tang H."/>
            <person name="Rombauts S."/>
            <person name="Zhao P.X."/>
            <person name="Zhou P."/>
            <person name="Barbe V."/>
            <person name="Bardou P."/>
            <person name="Bechner M."/>
            <person name="Bellec A."/>
            <person name="Berger A."/>
            <person name="Berges H."/>
            <person name="Bidwell S."/>
            <person name="Bisseling T."/>
            <person name="Choisne N."/>
            <person name="Couloux A."/>
            <person name="Denny R."/>
            <person name="Deshpande S."/>
            <person name="Dai X."/>
            <person name="Doyle J.J."/>
            <person name="Dudez A.M."/>
            <person name="Farmer A.D."/>
            <person name="Fouteau S."/>
            <person name="Franken C."/>
            <person name="Gibelin C."/>
            <person name="Gish J."/>
            <person name="Goldstein S."/>
            <person name="Gonzalez A.J."/>
            <person name="Green P.J."/>
            <person name="Hallab A."/>
            <person name="Hartog M."/>
            <person name="Hua A."/>
            <person name="Humphray S.J."/>
            <person name="Jeong D.H."/>
            <person name="Jing Y."/>
            <person name="Jocker A."/>
            <person name="Kenton S.M."/>
            <person name="Kim D.J."/>
            <person name="Klee K."/>
            <person name="Lai H."/>
            <person name="Lang C."/>
            <person name="Lin S."/>
            <person name="Macmil S.L."/>
            <person name="Magdelenat G."/>
            <person name="Matthews L."/>
            <person name="McCorrison J."/>
            <person name="Monaghan E.L."/>
            <person name="Mun J.H."/>
            <person name="Najar F.Z."/>
            <person name="Nicholson C."/>
            <person name="Noirot C."/>
            <person name="O'Bleness M."/>
            <person name="Paule C.R."/>
            <person name="Poulain J."/>
            <person name="Prion F."/>
            <person name="Qin B."/>
            <person name="Qu C."/>
            <person name="Retzel E.F."/>
            <person name="Riddle C."/>
            <person name="Sallet E."/>
            <person name="Samain S."/>
            <person name="Samson N."/>
            <person name="Sanders I."/>
            <person name="Saurat O."/>
            <person name="Scarpelli C."/>
            <person name="Schiex T."/>
            <person name="Segurens B."/>
            <person name="Severin A.J."/>
            <person name="Sherrier D.J."/>
            <person name="Shi R."/>
            <person name="Sims S."/>
            <person name="Singer S.R."/>
            <person name="Sinharoy S."/>
            <person name="Sterck L."/>
            <person name="Viollet A."/>
            <person name="Wang B.B."/>
            <person name="Wang K."/>
            <person name="Wang M."/>
            <person name="Wang X."/>
            <person name="Warfsmann J."/>
            <person name="Weissenbach J."/>
            <person name="White D.D."/>
            <person name="White J.D."/>
            <person name="Wiley G.B."/>
            <person name="Wincker P."/>
            <person name="Xing Y."/>
            <person name="Yang L."/>
            <person name="Yao Z."/>
            <person name="Ying F."/>
            <person name="Zhai J."/>
            <person name="Zhou L."/>
            <person name="Zuber A."/>
            <person name="Denarie J."/>
            <person name="Dixon R.A."/>
            <person name="May G.D."/>
            <person name="Schwartz D.C."/>
            <person name="Rogers J."/>
            <person name="Quetier F."/>
            <person name="Town C.D."/>
            <person name="Roe B.A."/>
        </authorList>
    </citation>
    <scope>NUCLEOTIDE SEQUENCE [LARGE SCALE GENOMIC DNA]</scope>
    <source>
        <strain evidence="5">A17</strain>
        <strain evidence="6 7">cv. Jemalong A17</strain>
    </source>
</reference>
<proteinExistence type="predicted"/>
<dbReference type="PANTHER" id="PTHR11017:SF219">
    <property type="entry name" value="ARCHAEAL ATPASE"/>
    <property type="match status" value="1"/>
</dbReference>
<keyword evidence="2" id="KW-0611">Plant defense</keyword>
<organism evidence="5 7">
    <name type="scientific">Medicago truncatula</name>
    <name type="common">Barrel medic</name>
    <name type="synonym">Medicago tribuloides</name>
    <dbReference type="NCBI Taxonomy" id="3880"/>
    <lineage>
        <taxon>Eukaryota</taxon>
        <taxon>Viridiplantae</taxon>
        <taxon>Streptophyta</taxon>
        <taxon>Embryophyta</taxon>
        <taxon>Tracheophyta</taxon>
        <taxon>Spermatophyta</taxon>
        <taxon>Magnoliopsida</taxon>
        <taxon>eudicotyledons</taxon>
        <taxon>Gunneridae</taxon>
        <taxon>Pentapetalae</taxon>
        <taxon>rosids</taxon>
        <taxon>fabids</taxon>
        <taxon>Fabales</taxon>
        <taxon>Fabaceae</taxon>
        <taxon>Papilionoideae</taxon>
        <taxon>50 kb inversion clade</taxon>
        <taxon>NPAAA clade</taxon>
        <taxon>Hologalegina</taxon>
        <taxon>IRL clade</taxon>
        <taxon>Trifolieae</taxon>
        <taxon>Medicago</taxon>
    </lineage>
</organism>
<dbReference type="Proteomes" id="UP000002051">
    <property type="component" value="Unassembled WGS sequence"/>
</dbReference>
<dbReference type="Pfam" id="PF23282">
    <property type="entry name" value="WHD_ROQ1"/>
    <property type="match status" value="1"/>
</dbReference>
<dbReference type="PROSITE" id="PS51450">
    <property type="entry name" value="LRR"/>
    <property type="match status" value="1"/>
</dbReference>
<accession>G7IA97</accession>
<evidence type="ECO:0000313" key="7">
    <source>
        <dbReference type="Proteomes" id="UP000002051"/>
    </source>
</evidence>
<protein>
    <submittedName>
        <fullName evidence="5">NBS-LRR disease resistance protein</fullName>
    </submittedName>
</protein>
<evidence type="ECO:0000259" key="4">
    <source>
        <dbReference type="Pfam" id="PF23286"/>
    </source>
</evidence>
<dbReference type="PANTHER" id="PTHR11017">
    <property type="entry name" value="LEUCINE-RICH REPEAT-CONTAINING PROTEIN"/>
    <property type="match status" value="1"/>
</dbReference>
<dbReference type="HOGENOM" id="CLU_441031_0_0_1"/>
<dbReference type="EnsemblPlants" id="AES60714">
    <property type="protein sequence ID" value="AES60714"/>
    <property type="gene ID" value="MTR_1g063970"/>
</dbReference>
<dbReference type="InterPro" id="IPR032675">
    <property type="entry name" value="LRR_dom_sf"/>
</dbReference>
<sequence length="620" mass="71207">MCNLIEFDLPLIPLTIEIVGSNLFGKSIEEWKCTLDGYEKIPNKKIHEIFKVSYDALEEEEQSVFLDIACCFKGYRLTMVEEILHAHNGHCIKHHVGVLVEKSLIEIKTRYFHVVDVTLHDLIEDTGKEIVHKESCKEPGERSRLWCHNDIVHGTGKIEMICLNCHSMEPVIDWNRMAFKKMSNLKTLGVFVSWIQNIFPGILGWELRFQCLLRWNEQLFPGNNYARERFFPTLSGFLFPANRDGKLIFPGNISNYVGQFYKSPKYLPSTLRVLIWGRHLSKPLSSSFLNKKFENTKVLTLNFCKYLTNIPNVSHLPNLEKFSFENFLNAKGCRKLKNFPPLRLTSLKELELRECESLKKFPELLGKLTNIQEIRLSETSIRELPFSFQNLSELRNLTLYEGGILRFSSNILMMPNLSKIYATDCRLLLPKHKDILSSTVASNVEDLILSNNNLSDECVRAVLTLCANVKYLYLSDNNIKVIPECLNECHHLSCLRLEDCKSLEEIRGFPPNLKRFSAMRCESLTSSCRRMLLSQKLLEAGCIEICLPTGTEGIPDCFEHQSWGHTVSFWFRKEIPSISSVILFSDPKVPFVFGDDDGDTELRVKLCAMAMNILFHAIGG</sequence>
<dbReference type="InterPro" id="IPR036390">
    <property type="entry name" value="WH_DNA-bd_sf"/>
</dbReference>
<feature type="domain" description="Disease resistance protein RPS4B/Roq1-like leucine-rich repeats" evidence="4">
    <location>
        <begin position="344"/>
        <end position="507"/>
    </location>
</feature>
<evidence type="ECO:0000256" key="2">
    <source>
        <dbReference type="ARBA" id="ARBA00022821"/>
    </source>
</evidence>
<name>G7IA97_MEDTR</name>
<evidence type="ECO:0000313" key="5">
    <source>
        <dbReference type="EMBL" id="AES60714.2"/>
    </source>
</evidence>